<name>A0ABU6XML9_9FABA</name>
<dbReference type="SMART" id="SM00198">
    <property type="entry name" value="SCP"/>
    <property type="match status" value="1"/>
</dbReference>
<organism evidence="2 3">
    <name type="scientific">Stylosanthes scabra</name>
    <dbReference type="NCBI Taxonomy" id="79078"/>
    <lineage>
        <taxon>Eukaryota</taxon>
        <taxon>Viridiplantae</taxon>
        <taxon>Streptophyta</taxon>
        <taxon>Embryophyta</taxon>
        <taxon>Tracheophyta</taxon>
        <taxon>Spermatophyta</taxon>
        <taxon>Magnoliopsida</taxon>
        <taxon>eudicotyledons</taxon>
        <taxon>Gunneridae</taxon>
        <taxon>Pentapetalae</taxon>
        <taxon>rosids</taxon>
        <taxon>fabids</taxon>
        <taxon>Fabales</taxon>
        <taxon>Fabaceae</taxon>
        <taxon>Papilionoideae</taxon>
        <taxon>50 kb inversion clade</taxon>
        <taxon>dalbergioids sensu lato</taxon>
        <taxon>Dalbergieae</taxon>
        <taxon>Pterocarpus clade</taxon>
        <taxon>Stylosanthes</taxon>
    </lineage>
</organism>
<comment type="caution">
    <text evidence="2">The sequence shown here is derived from an EMBL/GenBank/DDBJ whole genome shotgun (WGS) entry which is preliminary data.</text>
</comment>
<sequence>MALRILGDEHKATPKEYLELQNAERASWDVKLAKRARKRVNSLIKDCFQGKAEQSLPPVDGLNVAWIMDPAANFTGRDAVEYWLKQKEYYDYKSNSCTDDADCDCYTQIVWRESSHVGCARACCKKGCTIVMCLYDPPGNVPGERPYLLH</sequence>
<dbReference type="Gene3D" id="3.40.33.10">
    <property type="entry name" value="CAP"/>
    <property type="match status" value="1"/>
</dbReference>
<dbReference type="InterPro" id="IPR035940">
    <property type="entry name" value="CAP_sf"/>
</dbReference>
<reference evidence="2 3" key="1">
    <citation type="journal article" date="2023" name="Plants (Basel)">
        <title>Bridging the Gap: Combining Genomics and Transcriptomics Approaches to Understand Stylosanthes scabra, an Orphan Legume from the Brazilian Caatinga.</title>
        <authorList>
            <person name="Ferreira-Neto J.R.C."/>
            <person name="da Silva M.D."/>
            <person name="Binneck E."/>
            <person name="de Melo N.F."/>
            <person name="da Silva R.H."/>
            <person name="de Melo A.L.T.M."/>
            <person name="Pandolfi V."/>
            <person name="Bustamante F.O."/>
            <person name="Brasileiro-Vidal A.C."/>
            <person name="Benko-Iseppon A.M."/>
        </authorList>
    </citation>
    <scope>NUCLEOTIDE SEQUENCE [LARGE SCALE GENOMIC DNA]</scope>
    <source>
        <tissue evidence="2">Leaves</tissue>
    </source>
</reference>
<accession>A0ABU6XML9</accession>
<dbReference type="SUPFAM" id="SSF55797">
    <property type="entry name" value="PR-1-like"/>
    <property type="match status" value="1"/>
</dbReference>
<evidence type="ECO:0000259" key="1">
    <source>
        <dbReference type="SMART" id="SM00198"/>
    </source>
</evidence>
<dbReference type="Pfam" id="PF00188">
    <property type="entry name" value="CAP"/>
    <property type="match status" value="1"/>
</dbReference>
<dbReference type="EMBL" id="JASCZI010212123">
    <property type="protein sequence ID" value="MED6198446.1"/>
    <property type="molecule type" value="Genomic_DNA"/>
</dbReference>
<dbReference type="InterPro" id="IPR001283">
    <property type="entry name" value="CRISP-related"/>
</dbReference>
<dbReference type="PANTHER" id="PTHR10334">
    <property type="entry name" value="CYSTEINE-RICH SECRETORY PROTEIN-RELATED"/>
    <property type="match status" value="1"/>
</dbReference>
<feature type="domain" description="SCP" evidence="1">
    <location>
        <begin position="12"/>
        <end position="143"/>
    </location>
</feature>
<gene>
    <name evidence="2" type="ORF">PIB30_066320</name>
</gene>
<evidence type="ECO:0000313" key="2">
    <source>
        <dbReference type="EMBL" id="MED6198446.1"/>
    </source>
</evidence>
<evidence type="ECO:0000313" key="3">
    <source>
        <dbReference type="Proteomes" id="UP001341840"/>
    </source>
</evidence>
<dbReference type="InterPro" id="IPR014044">
    <property type="entry name" value="CAP_dom"/>
</dbReference>
<keyword evidence="3" id="KW-1185">Reference proteome</keyword>
<dbReference type="Proteomes" id="UP001341840">
    <property type="component" value="Unassembled WGS sequence"/>
</dbReference>
<protein>
    <recommendedName>
        <fullName evidence="1">SCP domain-containing protein</fullName>
    </recommendedName>
</protein>
<proteinExistence type="predicted"/>
<dbReference type="PRINTS" id="PR00837">
    <property type="entry name" value="V5TPXLIKE"/>
</dbReference>